<organism evidence="8 11">
    <name type="scientific">Bacteroides uniformis</name>
    <dbReference type="NCBI Taxonomy" id="820"/>
    <lineage>
        <taxon>Bacteria</taxon>
        <taxon>Pseudomonadati</taxon>
        <taxon>Bacteroidota</taxon>
        <taxon>Bacteroidia</taxon>
        <taxon>Bacteroidales</taxon>
        <taxon>Bacteroidaceae</taxon>
        <taxon>Bacteroides</taxon>
    </lineage>
</organism>
<dbReference type="AlphaFoldDB" id="A0A174HUE0"/>
<evidence type="ECO:0000313" key="10">
    <source>
        <dbReference type="EMBL" id="RGS57012.1"/>
    </source>
</evidence>
<name>A0A174HUE0_BACUN</name>
<sequence length="834" mass="93385">MLRKLTTIIILTSCVAISGTASIKSDKNRIKDREQKIEKQLSSMSLEQKIGQMVQLEVNMITQFDQRYTVTALQKLSVKELSDIISKFDLTNEYDATLMVVSNGKPKSSNDYQYQCLSQAINYKLGFKLDKTKLQNVFQTYRVGSILNMLGGTCAAEVDVWNKATNTIQEAALKYSGIPMVYGLDQLHGTTYTAKGTLFPHQIGMVATFNPELAKRMGEISAYETRACGVRWLFSPSMDICRKPSWPRLYESMGEDPYAASVMGEAYLKGLQGDDPNNIDEYHVGTCLKHYFGYGVPDNGIDRTPANVNEQDLREKLFTPFLKAFQNGAIATMTNSSILNGMNGVANKKFLQQWLKDDLEWDGLIVTDWGDIENLYIRDHIAASQKDAIRMAINAGVDMMMVPSQLNYGETLKQLVEDGCVAQERIDDAVRRILRLKYRLNLFDNPYSNDNKYPLFGSAAHAAVAKQMAVESEILLKNEDNILPLQHGKKILLCGPNANTIRGLNGGWSYSWQGNNVEKFSEQYNTILEAMTNKFGSDNIIFEHGVAYEEHKEWTAEDASGIEKAVAQAKDVDYIIACVGENSYAETTGNISDLNLSSNQKLLVKRLQETGKPVILILNEGRPRLIHDLVDGCKAIVNIMLPGNYGGDALADLLSGDENFSGRLPFTYPSHPNSFTTYDFKVCEARETMPGTYNYEAHTNTQWWFGEGMSYTTFEYSNLEINKSSFDAGDIIEFSIMVKNTGNRKGKETVMLYSQDLSASIIPDNRRLRNFKKIELTPGESQTVSFSINAKDLAFIGSDGKWHLEKGEYKITVGNQATVINCVSDFTSETNILN</sequence>
<comment type="catalytic activity">
    <reaction evidence="1">
        <text>Hydrolysis of terminal, non-reducing beta-D-glucosyl residues with release of beta-D-glucose.</text>
        <dbReference type="EC" id="3.2.1.21"/>
    </reaction>
</comment>
<dbReference type="InterPro" id="IPR013783">
    <property type="entry name" value="Ig-like_fold"/>
</dbReference>
<dbReference type="Gene3D" id="3.40.50.1700">
    <property type="entry name" value="Glycoside hydrolase family 3 C-terminal domain"/>
    <property type="match status" value="1"/>
</dbReference>
<gene>
    <name evidence="8" type="primary">bglX_7</name>
    <name evidence="10" type="ORF">DWX87_03015</name>
    <name evidence="8" type="ORF">ERS852462_01558</name>
    <name evidence="9" type="ORF">POY80_10445</name>
</gene>
<dbReference type="InterPro" id="IPR017853">
    <property type="entry name" value="GH"/>
</dbReference>
<dbReference type="SUPFAM" id="SSF51445">
    <property type="entry name" value="(Trans)glycosidases"/>
    <property type="match status" value="1"/>
</dbReference>
<protein>
    <recommendedName>
        <fullName evidence="3">beta-glucosidase</fullName>
        <ecNumber evidence="3">3.2.1.21</ecNumber>
    </recommendedName>
</protein>
<dbReference type="Proteomes" id="UP000095614">
    <property type="component" value="Unassembled WGS sequence"/>
</dbReference>
<dbReference type="Gene3D" id="3.20.20.300">
    <property type="entry name" value="Glycoside hydrolase, family 3, N-terminal domain"/>
    <property type="match status" value="1"/>
</dbReference>
<keyword evidence="6 8" id="KW-0326">Glycosidase</keyword>
<dbReference type="InterPro" id="IPR036881">
    <property type="entry name" value="Glyco_hydro_3_C_sf"/>
</dbReference>
<dbReference type="PRINTS" id="PR00133">
    <property type="entry name" value="GLHYDRLASE3"/>
</dbReference>
<reference evidence="8 11" key="1">
    <citation type="submission" date="2015-09" db="EMBL/GenBank/DDBJ databases">
        <authorList>
            <consortium name="Pathogen Informatics"/>
        </authorList>
    </citation>
    <scope>NUCLEOTIDE SEQUENCE [LARGE SCALE GENOMIC DNA]</scope>
    <source>
        <strain evidence="8 11">2789STDY5834847</strain>
    </source>
</reference>
<keyword evidence="4" id="KW-0732">Signal</keyword>
<dbReference type="SUPFAM" id="SSF52279">
    <property type="entry name" value="Beta-D-glucan exohydrolase, C-terminal domain"/>
    <property type="match status" value="1"/>
</dbReference>
<dbReference type="EMBL" id="CZAF01000004">
    <property type="protein sequence ID" value="CUO78504.1"/>
    <property type="molecule type" value="Genomic_DNA"/>
</dbReference>
<evidence type="ECO:0000313" key="9">
    <source>
        <dbReference type="EMBL" id="MDC1752860.1"/>
    </source>
</evidence>
<evidence type="ECO:0000256" key="3">
    <source>
        <dbReference type="ARBA" id="ARBA00012744"/>
    </source>
</evidence>
<evidence type="ECO:0000313" key="12">
    <source>
        <dbReference type="Proteomes" id="UP000285283"/>
    </source>
</evidence>
<accession>A0A174HUE0</accession>
<comment type="similarity">
    <text evidence="2">Belongs to the glycosyl hydrolase 3 family.</text>
</comment>
<dbReference type="PANTHER" id="PTHR30620:SF16">
    <property type="entry name" value="LYSOSOMAL BETA GLUCOSIDASE"/>
    <property type="match status" value="1"/>
</dbReference>
<dbReference type="InterPro" id="IPR036962">
    <property type="entry name" value="Glyco_hydro_3_N_sf"/>
</dbReference>
<evidence type="ECO:0000259" key="7">
    <source>
        <dbReference type="SMART" id="SM01217"/>
    </source>
</evidence>
<dbReference type="EC" id="3.2.1.21" evidence="3"/>
<evidence type="ECO:0000256" key="1">
    <source>
        <dbReference type="ARBA" id="ARBA00000448"/>
    </source>
</evidence>
<evidence type="ECO:0000313" key="11">
    <source>
        <dbReference type="Proteomes" id="UP000095614"/>
    </source>
</evidence>
<dbReference type="InterPro" id="IPR051915">
    <property type="entry name" value="Cellulose_Degrad_GH3"/>
</dbReference>
<dbReference type="OrthoDB" id="9805821at2"/>
<dbReference type="Gene3D" id="2.60.40.10">
    <property type="entry name" value="Immunoglobulins"/>
    <property type="match status" value="1"/>
</dbReference>
<evidence type="ECO:0000256" key="2">
    <source>
        <dbReference type="ARBA" id="ARBA00005336"/>
    </source>
</evidence>
<dbReference type="SMART" id="SM01217">
    <property type="entry name" value="Fn3_like"/>
    <property type="match status" value="1"/>
</dbReference>
<dbReference type="Proteomes" id="UP000285283">
    <property type="component" value="Unassembled WGS sequence"/>
</dbReference>
<dbReference type="Proteomes" id="UP001218502">
    <property type="component" value="Unassembled WGS sequence"/>
</dbReference>
<dbReference type="RefSeq" id="WP_022402062.1">
    <property type="nucleotide sequence ID" value="NZ_CZAF01000004.1"/>
</dbReference>
<evidence type="ECO:0000256" key="5">
    <source>
        <dbReference type="ARBA" id="ARBA00022801"/>
    </source>
</evidence>
<dbReference type="InterPro" id="IPR001764">
    <property type="entry name" value="Glyco_hydro_3_N"/>
</dbReference>
<dbReference type="Pfam" id="PF14310">
    <property type="entry name" value="Fn3-like"/>
    <property type="match status" value="1"/>
</dbReference>
<dbReference type="GO" id="GO:0008422">
    <property type="term" value="F:beta-glucosidase activity"/>
    <property type="evidence" value="ECO:0007669"/>
    <property type="project" value="UniProtKB-EC"/>
</dbReference>
<feature type="domain" description="Fibronectin type III-like" evidence="7">
    <location>
        <begin position="748"/>
        <end position="817"/>
    </location>
</feature>
<dbReference type="GO" id="GO:0009251">
    <property type="term" value="P:glucan catabolic process"/>
    <property type="evidence" value="ECO:0007669"/>
    <property type="project" value="TreeGrafter"/>
</dbReference>
<reference evidence="10 12" key="2">
    <citation type="submission" date="2018-08" db="EMBL/GenBank/DDBJ databases">
        <title>A genome reference for cultivated species of the human gut microbiota.</title>
        <authorList>
            <person name="Zou Y."/>
            <person name="Xue W."/>
            <person name="Luo G."/>
        </authorList>
    </citation>
    <scope>NUCLEOTIDE SEQUENCE [LARGE SCALE GENOMIC DNA]</scope>
    <source>
        <strain evidence="10 12">AF21-53</strain>
    </source>
</reference>
<reference evidence="9" key="3">
    <citation type="submission" date="2022-10" db="EMBL/GenBank/DDBJ databases">
        <title>Human gut microbiome strain richness.</title>
        <authorList>
            <person name="Chen-Liaw A."/>
        </authorList>
    </citation>
    <scope>NUCLEOTIDE SEQUENCE</scope>
    <source>
        <strain evidence="9">A1_m1001262Bd0_191120</strain>
    </source>
</reference>
<dbReference type="Pfam" id="PF00933">
    <property type="entry name" value="Glyco_hydro_3"/>
    <property type="match status" value="1"/>
</dbReference>
<evidence type="ECO:0000313" key="8">
    <source>
        <dbReference type="EMBL" id="CUO78504.1"/>
    </source>
</evidence>
<evidence type="ECO:0000256" key="4">
    <source>
        <dbReference type="ARBA" id="ARBA00022729"/>
    </source>
</evidence>
<proteinExistence type="inferred from homology"/>
<dbReference type="PANTHER" id="PTHR30620">
    <property type="entry name" value="PERIPLASMIC BETA-GLUCOSIDASE-RELATED"/>
    <property type="match status" value="1"/>
</dbReference>
<keyword evidence="5 8" id="KW-0378">Hydrolase</keyword>
<dbReference type="InterPro" id="IPR026891">
    <property type="entry name" value="Fn3-like"/>
</dbReference>
<dbReference type="EMBL" id="QRVP01000002">
    <property type="protein sequence ID" value="RGS57012.1"/>
    <property type="molecule type" value="Genomic_DNA"/>
</dbReference>
<evidence type="ECO:0000256" key="6">
    <source>
        <dbReference type="ARBA" id="ARBA00023295"/>
    </source>
</evidence>
<dbReference type="Pfam" id="PF01915">
    <property type="entry name" value="Glyco_hydro_3_C"/>
    <property type="match status" value="1"/>
</dbReference>
<dbReference type="InterPro" id="IPR002772">
    <property type="entry name" value="Glyco_hydro_3_C"/>
</dbReference>
<dbReference type="FunFam" id="2.60.40.10:FF:000495">
    <property type="entry name" value="Periplasmic beta-glucosidase"/>
    <property type="match status" value="1"/>
</dbReference>
<dbReference type="EMBL" id="JAQNQY010000009">
    <property type="protein sequence ID" value="MDC1752860.1"/>
    <property type="molecule type" value="Genomic_DNA"/>
</dbReference>